<dbReference type="PROSITE" id="PS50110">
    <property type="entry name" value="RESPONSE_REGULATORY"/>
    <property type="match status" value="1"/>
</dbReference>
<dbReference type="Pfam" id="PF00072">
    <property type="entry name" value="Response_reg"/>
    <property type="match status" value="1"/>
</dbReference>
<feature type="domain" description="Response regulatory" evidence="2">
    <location>
        <begin position="3"/>
        <end position="118"/>
    </location>
</feature>
<proteinExistence type="predicted"/>
<dbReference type="SMART" id="SM00448">
    <property type="entry name" value="REC"/>
    <property type="match status" value="1"/>
</dbReference>
<dbReference type="GO" id="GO:0000160">
    <property type="term" value="P:phosphorelay signal transduction system"/>
    <property type="evidence" value="ECO:0007669"/>
    <property type="project" value="InterPro"/>
</dbReference>
<evidence type="ECO:0000259" key="2">
    <source>
        <dbReference type="PROSITE" id="PS50110"/>
    </source>
</evidence>
<reference evidence="3" key="2">
    <citation type="submission" date="2021-05" db="EMBL/GenBank/DDBJ databases">
        <title>Protein family content uncovers lineage relationships and bacterial pathway maintenance mechanisms in DPANN archaea.</title>
        <authorList>
            <person name="Castelle C.J."/>
            <person name="Meheust R."/>
            <person name="Jaffe A.L."/>
            <person name="Seitz K."/>
            <person name="Gong X."/>
            <person name="Baker B.J."/>
            <person name="Banfield J.F."/>
        </authorList>
    </citation>
    <scope>NUCLEOTIDE SEQUENCE</scope>
    <source>
        <strain evidence="3">RIFCSPLOWO2_01_FULL_58_19</strain>
    </source>
</reference>
<dbReference type="PANTHER" id="PTHR44591">
    <property type="entry name" value="STRESS RESPONSE REGULATOR PROTEIN 1"/>
    <property type="match status" value="1"/>
</dbReference>
<dbReference type="SUPFAM" id="SSF52172">
    <property type="entry name" value="CheY-like"/>
    <property type="match status" value="1"/>
</dbReference>
<dbReference type="InterPro" id="IPR001789">
    <property type="entry name" value="Sig_transdc_resp-reg_receiver"/>
</dbReference>
<keyword evidence="1" id="KW-0597">Phosphoprotein</keyword>
<protein>
    <submittedName>
        <fullName evidence="3">Response regulator</fullName>
    </submittedName>
</protein>
<evidence type="ECO:0000256" key="1">
    <source>
        <dbReference type="ARBA" id="ARBA00022553"/>
    </source>
</evidence>
<evidence type="ECO:0000313" key="4">
    <source>
        <dbReference type="Proteomes" id="UP000678237"/>
    </source>
</evidence>
<dbReference type="Gene3D" id="3.40.50.2300">
    <property type="match status" value="1"/>
</dbReference>
<dbReference type="EMBL" id="JAGVWE010000002">
    <property type="protein sequence ID" value="MBS3062775.1"/>
    <property type="molecule type" value="Genomic_DNA"/>
</dbReference>
<evidence type="ECO:0000313" key="3">
    <source>
        <dbReference type="EMBL" id="MBS3062775.1"/>
    </source>
</evidence>
<organism evidence="3 4">
    <name type="scientific">Candidatus Iainarchaeum sp</name>
    <dbReference type="NCBI Taxonomy" id="3101447"/>
    <lineage>
        <taxon>Archaea</taxon>
        <taxon>Candidatus Iainarchaeota</taxon>
        <taxon>Candidatus Iainarchaeia</taxon>
        <taxon>Candidatus Iainarchaeales</taxon>
        <taxon>Candidatus Iainarchaeaceae</taxon>
        <taxon>Candidatus Iainarchaeum</taxon>
    </lineage>
</organism>
<comment type="caution">
    <text evidence="3">The sequence shown here is derived from an EMBL/GenBank/DDBJ whole genome shotgun (WGS) entry which is preliminary data.</text>
</comment>
<dbReference type="InterPro" id="IPR050595">
    <property type="entry name" value="Bact_response_regulator"/>
</dbReference>
<dbReference type="AlphaFoldDB" id="A0A8T4LHQ2"/>
<accession>A0A8T4LHQ2</accession>
<dbReference type="PANTHER" id="PTHR44591:SF3">
    <property type="entry name" value="RESPONSE REGULATORY DOMAIN-CONTAINING PROTEIN"/>
    <property type="match status" value="1"/>
</dbReference>
<sequence length="118" mass="13060">MPRILVVDDSGYTRSMLRAALEVEGFTDILEASTGKEAIQKYSINKPDLVLLDIVLVEMDGIEVLRAIKKMDANAKVIIISAVGQEKYINEARALGVLGYIAKPFSPKELITKIREII</sequence>
<reference evidence="3" key="1">
    <citation type="submission" date="2021-03" db="EMBL/GenBank/DDBJ databases">
        <authorList>
            <person name="Jaffe A."/>
        </authorList>
    </citation>
    <scope>NUCLEOTIDE SEQUENCE</scope>
    <source>
        <strain evidence="3">RIFCSPLOWO2_01_FULL_58_19</strain>
    </source>
</reference>
<dbReference type="InterPro" id="IPR011006">
    <property type="entry name" value="CheY-like_superfamily"/>
</dbReference>
<gene>
    <name evidence="3" type="ORF">J4203_02795</name>
</gene>
<name>A0A8T4LHQ2_9ARCH</name>
<dbReference type="Proteomes" id="UP000678237">
    <property type="component" value="Unassembled WGS sequence"/>
</dbReference>